<name>A0ABQ8B3P7_BRANA</name>
<protein>
    <submittedName>
        <fullName evidence="2">Uncharacterized protein</fullName>
    </submittedName>
</protein>
<sequence>CFHCFRLTHEKPQCPLLKKPHRRNVSNVHTPAEPSALASKKVLTKPPGMNYPDGPPSFPPMFPELFPFDRQQALMYISHPDEKERMARIQRVQLSIADKRSEEDNAMPVISYDLNKTKGWSLVMRREVTNSRVSVLKGLNDALLHPWTFLRMIADNTTGFSVGTSCRNLTAGVSSLLKKPRNRPPSWKRKARASTKPTSTSVISLPEEDTDNGKRKADKGNVFSWAGLRDKVWIQCRLDISFGNDEWFNLFPRSETEINFSYEATEDNQGRFYFDKRMLEKAGIEEAVMRGWSCGDEDAEVSLADRILHCRREMAKWKCSSNLNSRKEINRLQQALEKEISKQCPNFGLMKRLKLDLTVAHIAEEKFWRLRSRQLWLKSGDKNTQYFHNRVK</sequence>
<proteinExistence type="predicted"/>
<reference evidence="2 3" key="1">
    <citation type="submission" date="2021-05" db="EMBL/GenBank/DDBJ databases">
        <title>Genome Assembly of Synthetic Allotetraploid Brassica napus Reveals Homoeologous Exchanges between Subgenomes.</title>
        <authorList>
            <person name="Davis J.T."/>
        </authorList>
    </citation>
    <scope>NUCLEOTIDE SEQUENCE [LARGE SCALE GENOMIC DNA]</scope>
    <source>
        <strain evidence="3">cv. Da-Ae</strain>
        <tissue evidence="2">Seedling</tissue>
    </source>
</reference>
<evidence type="ECO:0000313" key="2">
    <source>
        <dbReference type="EMBL" id="KAH0899078.1"/>
    </source>
</evidence>
<feature type="region of interest" description="Disordered" evidence="1">
    <location>
        <begin position="178"/>
        <end position="216"/>
    </location>
</feature>
<dbReference type="Proteomes" id="UP000824890">
    <property type="component" value="Unassembled WGS sequence"/>
</dbReference>
<evidence type="ECO:0000256" key="1">
    <source>
        <dbReference type="SAM" id="MobiDB-lite"/>
    </source>
</evidence>
<feature type="compositionally biased region" description="Basic residues" evidence="1">
    <location>
        <begin position="178"/>
        <end position="193"/>
    </location>
</feature>
<evidence type="ECO:0000313" key="3">
    <source>
        <dbReference type="Proteomes" id="UP000824890"/>
    </source>
</evidence>
<organism evidence="2 3">
    <name type="scientific">Brassica napus</name>
    <name type="common">Rape</name>
    <dbReference type="NCBI Taxonomy" id="3708"/>
    <lineage>
        <taxon>Eukaryota</taxon>
        <taxon>Viridiplantae</taxon>
        <taxon>Streptophyta</taxon>
        <taxon>Embryophyta</taxon>
        <taxon>Tracheophyta</taxon>
        <taxon>Spermatophyta</taxon>
        <taxon>Magnoliopsida</taxon>
        <taxon>eudicotyledons</taxon>
        <taxon>Gunneridae</taxon>
        <taxon>Pentapetalae</taxon>
        <taxon>rosids</taxon>
        <taxon>malvids</taxon>
        <taxon>Brassicales</taxon>
        <taxon>Brassicaceae</taxon>
        <taxon>Brassiceae</taxon>
        <taxon>Brassica</taxon>
    </lineage>
</organism>
<keyword evidence="3" id="KW-1185">Reference proteome</keyword>
<accession>A0ABQ8B3P7</accession>
<feature type="non-terminal residue" evidence="2">
    <location>
        <position position="1"/>
    </location>
</feature>
<comment type="caution">
    <text evidence="2">The sequence shown here is derived from an EMBL/GenBank/DDBJ whole genome shotgun (WGS) entry which is preliminary data.</text>
</comment>
<gene>
    <name evidence="2" type="ORF">HID58_048646</name>
</gene>
<dbReference type="EMBL" id="JAGKQM010000012">
    <property type="protein sequence ID" value="KAH0899078.1"/>
    <property type="molecule type" value="Genomic_DNA"/>
</dbReference>
<feature type="non-terminal residue" evidence="2">
    <location>
        <position position="392"/>
    </location>
</feature>